<dbReference type="EMBL" id="BMXG01000014">
    <property type="protein sequence ID" value="GHC05484.1"/>
    <property type="molecule type" value="Genomic_DNA"/>
</dbReference>
<sequence>MKNTPEVTIRRGQPNDLAAIRTLDQLLIAHDRQFDPSLDASWSESVEATEFFVGRLSGDGVCFVAEADGVVVGSLLGAMSEVASYRRPACLVEAETLFVHPDQRGGGVGRRLMDAFLDWAQEQGAVKISLRVSAANNEAIRLYDKLGYTPYDLILEKDIE</sequence>
<dbReference type="Pfam" id="PF00583">
    <property type="entry name" value="Acetyltransf_1"/>
    <property type="match status" value="1"/>
</dbReference>
<dbReference type="AlphaFoldDB" id="A0A8J3DBB3"/>
<dbReference type="SUPFAM" id="SSF55729">
    <property type="entry name" value="Acyl-CoA N-acyltransferases (Nat)"/>
    <property type="match status" value="1"/>
</dbReference>
<comment type="caution">
    <text evidence="4">The sequence shown here is derived from an EMBL/GenBank/DDBJ whole genome shotgun (WGS) entry which is preliminary data.</text>
</comment>
<gene>
    <name evidence="4" type="ORF">GCM10007047_22990</name>
</gene>
<dbReference type="InterPro" id="IPR016181">
    <property type="entry name" value="Acyl_CoA_acyltransferase"/>
</dbReference>
<name>A0A8J3DBB3_9BACT</name>
<dbReference type="RefSeq" id="WP_189515265.1">
    <property type="nucleotide sequence ID" value="NZ_BMXG01000014.1"/>
</dbReference>
<dbReference type="Gene3D" id="3.40.630.30">
    <property type="match status" value="1"/>
</dbReference>
<dbReference type="PROSITE" id="PS51186">
    <property type="entry name" value="GNAT"/>
    <property type="match status" value="1"/>
</dbReference>
<keyword evidence="2" id="KW-0012">Acyltransferase</keyword>
<reference evidence="4" key="1">
    <citation type="journal article" date="2014" name="Int. J. Syst. Evol. Microbiol.">
        <title>Complete genome sequence of Corynebacterium casei LMG S-19264T (=DSM 44701T), isolated from a smear-ripened cheese.</title>
        <authorList>
            <consortium name="US DOE Joint Genome Institute (JGI-PGF)"/>
            <person name="Walter F."/>
            <person name="Albersmeier A."/>
            <person name="Kalinowski J."/>
            <person name="Ruckert C."/>
        </authorList>
    </citation>
    <scope>NUCLEOTIDE SEQUENCE</scope>
    <source>
        <strain evidence="4">KCTC 12870</strain>
    </source>
</reference>
<dbReference type="PANTHER" id="PTHR43877">
    <property type="entry name" value="AMINOALKYLPHOSPHONATE N-ACETYLTRANSFERASE-RELATED-RELATED"/>
    <property type="match status" value="1"/>
</dbReference>
<dbReference type="InterPro" id="IPR050832">
    <property type="entry name" value="Bact_Acetyltransf"/>
</dbReference>
<proteinExistence type="predicted"/>
<dbReference type="Proteomes" id="UP000642829">
    <property type="component" value="Unassembled WGS sequence"/>
</dbReference>
<evidence type="ECO:0000313" key="4">
    <source>
        <dbReference type="EMBL" id="GHC05484.1"/>
    </source>
</evidence>
<evidence type="ECO:0000256" key="2">
    <source>
        <dbReference type="ARBA" id="ARBA00023315"/>
    </source>
</evidence>
<reference evidence="4" key="2">
    <citation type="submission" date="2020-09" db="EMBL/GenBank/DDBJ databases">
        <authorList>
            <person name="Sun Q."/>
            <person name="Kim S."/>
        </authorList>
    </citation>
    <scope>NUCLEOTIDE SEQUENCE</scope>
    <source>
        <strain evidence="4">KCTC 12870</strain>
    </source>
</reference>
<evidence type="ECO:0000256" key="1">
    <source>
        <dbReference type="ARBA" id="ARBA00022679"/>
    </source>
</evidence>
<organism evidence="4 5">
    <name type="scientific">Cerasicoccus arenae</name>
    <dbReference type="NCBI Taxonomy" id="424488"/>
    <lineage>
        <taxon>Bacteria</taxon>
        <taxon>Pseudomonadati</taxon>
        <taxon>Verrucomicrobiota</taxon>
        <taxon>Opitutia</taxon>
        <taxon>Puniceicoccales</taxon>
        <taxon>Cerasicoccaceae</taxon>
        <taxon>Cerasicoccus</taxon>
    </lineage>
</organism>
<evidence type="ECO:0000259" key="3">
    <source>
        <dbReference type="PROSITE" id="PS51186"/>
    </source>
</evidence>
<keyword evidence="5" id="KW-1185">Reference proteome</keyword>
<feature type="domain" description="N-acetyltransferase" evidence="3">
    <location>
        <begin position="7"/>
        <end position="160"/>
    </location>
</feature>
<keyword evidence="1" id="KW-0808">Transferase</keyword>
<evidence type="ECO:0000313" key="5">
    <source>
        <dbReference type="Proteomes" id="UP000642829"/>
    </source>
</evidence>
<accession>A0A8J3DBB3</accession>
<protein>
    <recommendedName>
        <fullName evidence="3">N-acetyltransferase domain-containing protein</fullName>
    </recommendedName>
</protein>
<dbReference type="InterPro" id="IPR000182">
    <property type="entry name" value="GNAT_dom"/>
</dbReference>
<dbReference type="CDD" id="cd04301">
    <property type="entry name" value="NAT_SF"/>
    <property type="match status" value="1"/>
</dbReference>
<dbReference type="GO" id="GO:0016747">
    <property type="term" value="F:acyltransferase activity, transferring groups other than amino-acyl groups"/>
    <property type="evidence" value="ECO:0007669"/>
    <property type="project" value="InterPro"/>
</dbReference>
<dbReference type="PANTHER" id="PTHR43877:SF2">
    <property type="entry name" value="AMINOALKYLPHOSPHONATE N-ACETYLTRANSFERASE-RELATED"/>
    <property type="match status" value="1"/>
</dbReference>